<protein>
    <submittedName>
        <fullName evidence="7">Metallo-hydrolase/oxidoreductase</fullName>
    </submittedName>
</protein>
<dbReference type="PANTHER" id="PTHR42978:SF2">
    <property type="entry name" value="102 KBASES UNSTABLE REGION: FROM 1 TO 119443"/>
    <property type="match status" value="1"/>
</dbReference>
<evidence type="ECO:0000259" key="6">
    <source>
        <dbReference type="SMART" id="SM00849"/>
    </source>
</evidence>
<reference evidence="7 8" key="1">
    <citation type="journal article" date="2016" name="Mol. Biol. Evol.">
        <title>Comparative Genomics of Early-Diverging Mushroom-Forming Fungi Provides Insights into the Origins of Lignocellulose Decay Capabilities.</title>
        <authorList>
            <person name="Nagy L.G."/>
            <person name="Riley R."/>
            <person name="Tritt A."/>
            <person name="Adam C."/>
            <person name="Daum C."/>
            <person name="Floudas D."/>
            <person name="Sun H."/>
            <person name="Yadav J.S."/>
            <person name="Pangilinan J."/>
            <person name="Larsson K.H."/>
            <person name="Matsuura K."/>
            <person name="Barry K."/>
            <person name="Labutti K."/>
            <person name="Kuo R."/>
            <person name="Ohm R.A."/>
            <person name="Bhattacharya S.S."/>
            <person name="Shirouzu T."/>
            <person name="Yoshinaga Y."/>
            <person name="Martin F.M."/>
            <person name="Grigoriev I.V."/>
            <person name="Hibbett D.S."/>
        </authorList>
    </citation>
    <scope>NUCLEOTIDE SEQUENCE [LARGE SCALE GENOMIC DNA]</scope>
    <source>
        <strain evidence="7 8">HHB9708</strain>
    </source>
</reference>
<evidence type="ECO:0000256" key="3">
    <source>
        <dbReference type="ARBA" id="ARBA00022723"/>
    </source>
</evidence>
<dbReference type="EMBL" id="KV419394">
    <property type="protein sequence ID" value="KZS98758.1"/>
    <property type="molecule type" value="Genomic_DNA"/>
</dbReference>
<evidence type="ECO:0000256" key="4">
    <source>
        <dbReference type="ARBA" id="ARBA00022801"/>
    </source>
</evidence>
<dbReference type="PANTHER" id="PTHR42978">
    <property type="entry name" value="QUORUM-QUENCHING LACTONASE YTNP-RELATED-RELATED"/>
    <property type="match status" value="1"/>
</dbReference>
<comment type="similarity">
    <text evidence="2">Belongs to the metallo-beta-lactamase superfamily.</text>
</comment>
<evidence type="ECO:0000313" key="7">
    <source>
        <dbReference type="EMBL" id="KZS98758.1"/>
    </source>
</evidence>
<keyword evidence="5" id="KW-0862">Zinc</keyword>
<feature type="domain" description="Metallo-beta-lactamase" evidence="6">
    <location>
        <begin position="48"/>
        <end position="279"/>
    </location>
</feature>
<name>A0A165ABW3_9AGAM</name>
<sequence>MSTNTTPLPAPTANQAYFDVSALEAGHIQLSAKMYVTGAGDDEKDLAPSLSFLLRHSNAKARVVFDLGLRKDIEAYGPGVAEIIKKWFPVDIPQDVAESLRKGGLNPSEIDYVILSHVHWDHVGDHSPFTKAQFILGEGGKQHVENGYPKNPEARYLQSTAPEGRTTWVTYESWKPIGPFEKGHDFFGDGSLYLIDAFGHLHGHINVLVRTNATGDWLYLAGDSCHHAKLLTGEGEIAELHDHATGERMCAHVDKAKAEDHLRRIREAGALGVRVLLAHDVQWWQRNKGGDAYWPGKLASEGPL</sequence>
<accession>A0A165ABW3</accession>
<organism evidence="7 8">
    <name type="scientific">Sistotremastrum niveocremeum HHB9708</name>
    <dbReference type="NCBI Taxonomy" id="1314777"/>
    <lineage>
        <taxon>Eukaryota</taxon>
        <taxon>Fungi</taxon>
        <taxon>Dikarya</taxon>
        <taxon>Basidiomycota</taxon>
        <taxon>Agaricomycotina</taxon>
        <taxon>Agaricomycetes</taxon>
        <taxon>Sistotremastrales</taxon>
        <taxon>Sistotremastraceae</taxon>
        <taxon>Sertulicium</taxon>
        <taxon>Sertulicium niveocremeum</taxon>
    </lineage>
</organism>
<keyword evidence="8" id="KW-1185">Reference proteome</keyword>
<keyword evidence="3" id="KW-0479">Metal-binding</keyword>
<dbReference type="Proteomes" id="UP000076722">
    <property type="component" value="Unassembled WGS sequence"/>
</dbReference>
<comment type="cofactor">
    <cofactor evidence="1">
        <name>Zn(2+)</name>
        <dbReference type="ChEBI" id="CHEBI:29105"/>
    </cofactor>
</comment>
<dbReference type="GO" id="GO:0046872">
    <property type="term" value="F:metal ion binding"/>
    <property type="evidence" value="ECO:0007669"/>
    <property type="project" value="UniProtKB-KW"/>
</dbReference>
<dbReference type="GO" id="GO:0016787">
    <property type="term" value="F:hydrolase activity"/>
    <property type="evidence" value="ECO:0007669"/>
    <property type="project" value="UniProtKB-KW"/>
</dbReference>
<dbReference type="SMART" id="SM00849">
    <property type="entry name" value="Lactamase_B"/>
    <property type="match status" value="1"/>
</dbReference>
<proteinExistence type="inferred from homology"/>
<dbReference type="OrthoDB" id="10250730at2759"/>
<evidence type="ECO:0000313" key="8">
    <source>
        <dbReference type="Proteomes" id="UP000076722"/>
    </source>
</evidence>
<dbReference type="CDD" id="cd07730">
    <property type="entry name" value="metallo-hydrolase-like_MBL-fold"/>
    <property type="match status" value="1"/>
</dbReference>
<keyword evidence="4 7" id="KW-0378">Hydrolase</keyword>
<dbReference type="Gene3D" id="3.60.15.10">
    <property type="entry name" value="Ribonuclease Z/Hydroxyacylglutathione hydrolase-like"/>
    <property type="match status" value="1"/>
</dbReference>
<evidence type="ECO:0000256" key="5">
    <source>
        <dbReference type="ARBA" id="ARBA00022833"/>
    </source>
</evidence>
<dbReference type="InterPro" id="IPR051013">
    <property type="entry name" value="MBL_superfamily_lactonases"/>
</dbReference>
<dbReference type="Pfam" id="PF00753">
    <property type="entry name" value="Lactamase_B"/>
    <property type="match status" value="1"/>
</dbReference>
<evidence type="ECO:0000256" key="2">
    <source>
        <dbReference type="ARBA" id="ARBA00007749"/>
    </source>
</evidence>
<dbReference type="InterPro" id="IPR036866">
    <property type="entry name" value="RibonucZ/Hydroxyglut_hydro"/>
</dbReference>
<dbReference type="AlphaFoldDB" id="A0A165ABW3"/>
<gene>
    <name evidence="7" type="ORF">SISNIDRAFT_447550</name>
</gene>
<evidence type="ECO:0000256" key="1">
    <source>
        <dbReference type="ARBA" id="ARBA00001947"/>
    </source>
</evidence>
<dbReference type="STRING" id="1314777.A0A165ABW3"/>
<dbReference type="SUPFAM" id="SSF56281">
    <property type="entry name" value="Metallo-hydrolase/oxidoreductase"/>
    <property type="match status" value="1"/>
</dbReference>
<dbReference type="InterPro" id="IPR001279">
    <property type="entry name" value="Metallo-B-lactamas"/>
</dbReference>